<evidence type="ECO:0000256" key="7">
    <source>
        <dbReference type="SAM" id="SignalP"/>
    </source>
</evidence>
<organism evidence="8 9">
    <name type="scientific">Roseburia inulinivorans</name>
    <dbReference type="NCBI Taxonomy" id="360807"/>
    <lineage>
        <taxon>Bacteria</taxon>
        <taxon>Bacillati</taxon>
        <taxon>Bacillota</taxon>
        <taxon>Clostridia</taxon>
        <taxon>Lachnospirales</taxon>
        <taxon>Lachnospiraceae</taxon>
        <taxon>Roseburia</taxon>
    </lineage>
</organism>
<dbReference type="InterPro" id="IPR041879">
    <property type="entry name" value="YvgL-like_PBP2"/>
</dbReference>
<feature type="binding site" evidence="5">
    <location>
        <position position="204"/>
    </location>
    <ligand>
        <name>molybdate</name>
        <dbReference type="ChEBI" id="CHEBI:36264"/>
    </ligand>
</feature>
<feature type="binding site" evidence="5">
    <location>
        <position position="97"/>
    </location>
    <ligand>
        <name>molybdate</name>
        <dbReference type="ChEBI" id="CHEBI:36264"/>
    </ligand>
</feature>
<comment type="caution">
    <text evidence="8">The sequence shown here is derived from an EMBL/GenBank/DDBJ whole genome shotgun (WGS) entry which is preliminary data.</text>
</comment>
<dbReference type="PROSITE" id="PS51257">
    <property type="entry name" value="PROKAR_LIPOPROTEIN"/>
    <property type="match status" value="1"/>
</dbReference>
<dbReference type="AlphaFoldDB" id="A0A396AG11"/>
<evidence type="ECO:0000256" key="2">
    <source>
        <dbReference type="ARBA" id="ARBA00022505"/>
    </source>
</evidence>
<evidence type="ECO:0000256" key="5">
    <source>
        <dbReference type="PIRSR" id="PIRSR004846-1"/>
    </source>
</evidence>
<dbReference type="GO" id="GO:0046872">
    <property type="term" value="F:metal ion binding"/>
    <property type="evidence" value="ECO:0007669"/>
    <property type="project" value="UniProtKB-KW"/>
</dbReference>
<reference evidence="8 9" key="1">
    <citation type="submission" date="2018-08" db="EMBL/GenBank/DDBJ databases">
        <title>A genome reference for cultivated species of the human gut microbiota.</title>
        <authorList>
            <person name="Zou Y."/>
            <person name="Xue W."/>
            <person name="Luo G."/>
        </authorList>
    </citation>
    <scope>NUCLEOTIDE SEQUENCE [LARGE SCALE GENOMIC DNA]</scope>
    <source>
        <strain evidence="8 9">AM32-8LB</strain>
    </source>
</reference>
<accession>A0A396AG11</accession>
<dbReference type="NCBIfam" id="TIGR01256">
    <property type="entry name" value="modA"/>
    <property type="match status" value="1"/>
</dbReference>
<dbReference type="GO" id="GO:1901359">
    <property type="term" value="F:tungstate binding"/>
    <property type="evidence" value="ECO:0007669"/>
    <property type="project" value="UniProtKB-ARBA"/>
</dbReference>
<gene>
    <name evidence="8" type="primary">modA</name>
    <name evidence="8" type="ORF">DW813_06570</name>
</gene>
<dbReference type="Proteomes" id="UP000266391">
    <property type="component" value="Unassembled WGS sequence"/>
</dbReference>
<dbReference type="Pfam" id="PF13531">
    <property type="entry name" value="SBP_bac_11"/>
    <property type="match status" value="1"/>
</dbReference>
<feature type="binding site" evidence="5">
    <location>
        <position position="68"/>
    </location>
    <ligand>
        <name>molybdate</name>
        <dbReference type="ChEBI" id="CHEBI:36264"/>
    </ligand>
</feature>
<dbReference type="InterPro" id="IPR050682">
    <property type="entry name" value="ModA/WtpA"/>
</dbReference>
<protein>
    <submittedName>
        <fullName evidence="8">Molybdate ABC transporter substrate-binding protein</fullName>
    </submittedName>
</protein>
<sequence>MMKKLTAVLLLTAMTAGLAACGSNKGADTNTDTPAQNESTEEAVTTETSGAAQNADIQGTITLAAAASLEKSFTEHLIPMFEEQYPEVSIEGTYDSSGKLQSQIEAGADVDIFFSAALKQMEALQEEGYIAEDASVDLLENKIVLIVPAGKERGYTSFEDIVNADMIAIGDPESVPAGQYGKEALENLDLGSSVEGELSLGTNVTEVLNWVAEESADAGIVYATDAASMTDKVSVVAEAPEGSVSKVIYPVAELKETKNKDAADAFMEFLQSDEALDVFKAAGFTVNSQQ</sequence>
<evidence type="ECO:0000313" key="8">
    <source>
        <dbReference type="EMBL" id="RHD04025.1"/>
    </source>
</evidence>
<dbReference type="SUPFAM" id="SSF53850">
    <property type="entry name" value="Periplasmic binding protein-like II"/>
    <property type="match status" value="1"/>
</dbReference>
<dbReference type="GO" id="GO:0030973">
    <property type="term" value="F:molybdate ion binding"/>
    <property type="evidence" value="ECO:0007669"/>
    <property type="project" value="TreeGrafter"/>
</dbReference>
<feature type="compositionally biased region" description="Polar residues" evidence="6">
    <location>
        <begin position="26"/>
        <end position="37"/>
    </location>
</feature>
<evidence type="ECO:0000256" key="4">
    <source>
        <dbReference type="ARBA" id="ARBA00022729"/>
    </source>
</evidence>
<dbReference type="Gene3D" id="3.40.190.10">
    <property type="entry name" value="Periplasmic binding protein-like II"/>
    <property type="match status" value="2"/>
</dbReference>
<keyword evidence="2 5" id="KW-0500">Molybdenum</keyword>
<dbReference type="PANTHER" id="PTHR30632:SF0">
    <property type="entry name" value="SULFATE-BINDING PROTEIN"/>
    <property type="match status" value="1"/>
</dbReference>
<dbReference type="FunFam" id="3.40.190.10:FF:000035">
    <property type="entry name" value="Molybdate ABC transporter substrate-binding protein"/>
    <property type="match status" value="1"/>
</dbReference>
<dbReference type="PIRSF" id="PIRSF004846">
    <property type="entry name" value="ModA"/>
    <property type="match status" value="1"/>
</dbReference>
<dbReference type="EMBL" id="QSIQ01000008">
    <property type="protein sequence ID" value="RHD04025.1"/>
    <property type="molecule type" value="Genomic_DNA"/>
</dbReference>
<evidence type="ECO:0000256" key="3">
    <source>
        <dbReference type="ARBA" id="ARBA00022723"/>
    </source>
</evidence>
<keyword evidence="4 7" id="KW-0732">Signal</keyword>
<proteinExistence type="inferred from homology"/>
<dbReference type="InterPro" id="IPR005950">
    <property type="entry name" value="ModA"/>
</dbReference>
<comment type="similarity">
    <text evidence="1">Belongs to the bacterial solute-binding protein ModA family.</text>
</comment>
<dbReference type="CDD" id="cd13537">
    <property type="entry name" value="PBP2_YvgL_like"/>
    <property type="match status" value="1"/>
</dbReference>
<feature type="signal peptide" evidence="7">
    <location>
        <begin position="1"/>
        <end position="19"/>
    </location>
</feature>
<feature type="binding site" evidence="5">
    <location>
        <position position="177"/>
    </location>
    <ligand>
        <name>molybdate</name>
        <dbReference type="ChEBI" id="CHEBI:36264"/>
    </ligand>
</feature>
<keyword evidence="3 5" id="KW-0479">Metal-binding</keyword>
<dbReference type="PANTHER" id="PTHR30632">
    <property type="entry name" value="MOLYBDATE-BINDING PERIPLASMIC PROTEIN"/>
    <property type="match status" value="1"/>
</dbReference>
<name>A0A396AG11_9FIRM</name>
<feature type="region of interest" description="Disordered" evidence="6">
    <location>
        <begin position="22"/>
        <end position="50"/>
    </location>
</feature>
<evidence type="ECO:0000313" key="9">
    <source>
        <dbReference type="Proteomes" id="UP000266391"/>
    </source>
</evidence>
<feature type="binding site" evidence="5">
    <location>
        <position position="222"/>
    </location>
    <ligand>
        <name>molybdate</name>
        <dbReference type="ChEBI" id="CHEBI:36264"/>
    </ligand>
</feature>
<evidence type="ECO:0000256" key="6">
    <source>
        <dbReference type="SAM" id="MobiDB-lite"/>
    </source>
</evidence>
<feature type="chain" id="PRO_5039266875" evidence="7">
    <location>
        <begin position="20"/>
        <end position="290"/>
    </location>
</feature>
<dbReference type="GO" id="GO:0015689">
    <property type="term" value="P:molybdate ion transport"/>
    <property type="evidence" value="ECO:0007669"/>
    <property type="project" value="InterPro"/>
</dbReference>
<evidence type="ECO:0000256" key="1">
    <source>
        <dbReference type="ARBA" id="ARBA00009175"/>
    </source>
</evidence>